<dbReference type="PANTHER" id="PTHR13929:SF0">
    <property type="entry name" value="UBIA PRENYLTRANSFERASE DOMAIN-CONTAINING PROTEIN 1"/>
    <property type="match status" value="1"/>
</dbReference>
<name>Q6W387_9CREN</name>
<keyword evidence="5 8" id="KW-0812">Transmembrane</keyword>
<gene>
    <name evidence="9" type="primary">menA</name>
</gene>
<evidence type="ECO:0000256" key="7">
    <source>
        <dbReference type="ARBA" id="ARBA00023136"/>
    </source>
</evidence>
<evidence type="ECO:0000256" key="8">
    <source>
        <dbReference type="SAM" id="Phobius"/>
    </source>
</evidence>
<accession>Q6W387</accession>
<evidence type="ECO:0000256" key="1">
    <source>
        <dbReference type="ARBA" id="ARBA00004651"/>
    </source>
</evidence>
<feature type="transmembrane region" description="Helical" evidence="8">
    <location>
        <begin position="213"/>
        <end position="231"/>
    </location>
</feature>
<keyword evidence="4 9" id="KW-0808">Transferase</keyword>
<feature type="transmembrane region" description="Helical" evidence="8">
    <location>
        <begin position="145"/>
        <end position="164"/>
    </location>
</feature>
<evidence type="ECO:0000256" key="2">
    <source>
        <dbReference type="ARBA" id="ARBA00004863"/>
    </source>
</evidence>
<proteinExistence type="predicted"/>
<feature type="transmembrane region" description="Helical" evidence="8">
    <location>
        <begin position="37"/>
        <end position="57"/>
    </location>
</feature>
<feature type="transmembrane region" description="Helical" evidence="8">
    <location>
        <begin position="268"/>
        <end position="292"/>
    </location>
</feature>
<feature type="transmembrane region" description="Helical" evidence="8">
    <location>
        <begin position="170"/>
        <end position="193"/>
    </location>
</feature>
<feature type="transmembrane region" description="Helical" evidence="8">
    <location>
        <begin position="237"/>
        <end position="256"/>
    </location>
</feature>
<reference evidence="9" key="1">
    <citation type="journal article" date="2004" name="Environ. Microbiol.">
        <title>Comparative analysis of a genome fragment of an uncultivated mesopelagic crenarchaeote reveals multiple horizontal gene transfers.</title>
        <authorList>
            <person name="Lopez-Garcia P."/>
            <person name="Brochier C."/>
            <person name="Moreira D."/>
            <person name="Rodriguez-Valera F."/>
        </authorList>
    </citation>
    <scope>NUCLEOTIDE SEQUENCE</scope>
</reference>
<dbReference type="InterPro" id="IPR000537">
    <property type="entry name" value="UbiA_prenyltransferase"/>
</dbReference>
<keyword evidence="3" id="KW-0474">Menaquinone biosynthesis</keyword>
<dbReference type="UniPathway" id="UPA00079"/>
<protein>
    <submittedName>
        <fullName evidence="9">1,4-dihydroxy-2-naphthoate octaprenyltransferase</fullName>
    </submittedName>
</protein>
<dbReference type="Gene3D" id="1.10.357.140">
    <property type="entry name" value="UbiA prenyltransferase"/>
    <property type="match status" value="1"/>
</dbReference>
<dbReference type="PANTHER" id="PTHR13929">
    <property type="entry name" value="1,4-DIHYDROXY-2-NAPHTHOATE OCTAPRENYLTRANSFERASE"/>
    <property type="match status" value="1"/>
</dbReference>
<evidence type="ECO:0000256" key="6">
    <source>
        <dbReference type="ARBA" id="ARBA00022989"/>
    </source>
</evidence>
<dbReference type="EMBL" id="AY316120">
    <property type="protein sequence ID" value="AAR24482.1"/>
    <property type="molecule type" value="Genomic_DNA"/>
</dbReference>
<dbReference type="GO" id="GO:0004659">
    <property type="term" value="F:prenyltransferase activity"/>
    <property type="evidence" value="ECO:0007669"/>
    <property type="project" value="InterPro"/>
</dbReference>
<feature type="transmembrane region" description="Helical" evidence="8">
    <location>
        <begin position="12"/>
        <end position="31"/>
    </location>
</feature>
<evidence type="ECO:0000313" key="9">
    <source>
        <dbReference type="EMBL" id="AAR24482.1"/>
    </source>
</evidence>
<evidence type="ECO:0000256" key="4">
    <source>
        <dbReference type="ARBA" id="ARBA00022679"/>
    </source>
</evidence>
<keyword evidence="6 8" id="KW-1133">Transmembrane helix</keyword>
<feature type="transmembrane region" description="Helical" evidence="8">
    <location>
        <begin position="117"/>
        <end position="133"/>
    </location>
</feature>
<dbReference type="GO" id="GO:0042371">
    <property type="term" value="P:vitamin K biosynthetic process"/>
    <property type="evidence" value="ECO:0007669"/>
    <property type="project" value="TreeGrafter"/>
</dbReference>
<organism evidence="9">
    <name type="scientific">uncultured crenarchaeote DeepAnt-EC39</name>
    <dbReference type="NCBI Taxonomy" id="247023"/>
    <lineage>
        <taxon>Archaea</taxon>
        <taxon>Thermoproteota</taxon>
        <taxon>environmental samples</taxon>
    </lineage>
</organism>
<dbReference type="AlphaFoldDB" id="Q6W387"/>
<dbReference type="InterPro" id="IPR044878">
    <property type="entry name" value="UbiA_sf"/>
</dbReference>
<dbReference type="GO" id="GO:0005886">
    <property type="term" value="C:plasma membrane"/>
    <property type="evidence" value="ECO:0007669"/>
    <property type="project" value="UniProtKB-SubCell"/>
</dbReference>
<comment type="pathway">
    <text evidence="2">Quinol/quinone metabolism; menaquinone biosynthesis.</text>
</comment>
<comment type="subcellular location">
    <subcellularLocation>
        <location evidence="1">Cell membrane</location>
        <topology evidence="1">Multi-pass membrane protein</topology>
    </subcellularLocation>
</comment>
<dbReference type="CDD" id="cd13962">
    <property type="entry name" value="PT_UbiA_UBIAD1"/>
    <property type="match status" value="1"/>
</dbReference>
<evidence type="ECO:0000256" key="5">
    <source>
        <dbReference type="ARBA" id="ARBA00022692"/>
    </source>
</evidence>
<feature type="transmembrane region" description="Helical" evidence="8">
    <location>
        <begin position="93"/>
        <end position="111"/>
    </location>
</feature>
<dbReference type="GO" id="GO:0009234">
    <property type="term" value="P:menaquinone biosynthetic process"/>
    <property type="evidence" value="ECO:0007669"/>
    <property type="project" value="UniProtKB-UniPathway"/>
</dbReference>
<sequence length="295" mass="32176">MISAWIRVIRIRFLLASVISVSVGLAITWWSTNDITIVDAILTMCGVLALHASVDLLNDYWDFKRGIDTKTHRTKMSGGSGVLPEGLLKPSQVYAAGIVSLIIGAAIGMYFVATDGIIIGIILAFAVLSIYFYSTKIVNWGLAEVFVGIKGCMIVIGTYFIQTSHINESVILAGIVIGVSSSLVLFITSFPDYDADKAKGRKTLVINLGKQKACSILWVFPVVIYGVTIIAVCFEVFPIFCLLILLTIPLIIRSGLKLKQNYDKLINLIPVMSSTLYFSRITGVLLIVGFLVNTI</sequence>
<dbReference type="Pfam" id="PF01040">
    <property type="entry name" value="UbiA"/>
    <property type="match status" value="1"/>
</dbReference>
<evidence type="ECO:0000256" key="3">
    <source>
        <dbReference type="ARBA" id="ARBA00022428"/>
    </source>
</evidence>
<keyword evidence="7 8" id="KW-0472">Membrane</keyword>
<dbReference type="InterPro" id="IPR026046">
    <property type="entry name" value="UBIAD1"/>
</dbReference>
<dbReference type="PIRSF" id="PIRSF005355">
    <property type="entry name" value="UBIAD1"/>
    <property type="match status" value="1"/>
</dbReference>